<dbReference type="Proteomes" id="UP001172055">
    <property type="component" value="Unassembled WGS sequence"/>
</dbReference>
<comment type="caution">
    <text evidence="1">The sequence shown here is derived from an EMBL/GenBank/DDBJ whole genome shotgun (WGS) entry which is preliminary data.</text>
</comment>
<evidence type="ECO:0000313" key="2">
    <source>
        <dbReference type="Proteomes" id="UP001172055"/>
    </source>
</evidence>
<dbReference type="RefSeq" id="WP_301722791.1">
    <property type="nucleotide sequence ID" value="NZ_JAUJWV010000001.1"/>
</dbReference>
<keyword evidence="2" id="KW-1185">Reference proteome</keyword>
<reference evidence="1 2" key="1">
    <citation type="submission" date="2023-06" db="EMBL/GenBank/DDBJ databases">
        <title>Novel species in genus Planococcus.</title>
        <authorList>
            <person name="Ning S."/>
        </authorList>
    </citation>
    <scope>NUCLEOTIDE SEQUENCE [LARGE SCALE GENOMIC DNA]</scope>
    <source>
        <strain evidence="1 2">N028</strain>
    </source>
</reference>
<proteinExistence type="predicted"/>
<organism evidence="1 2">
    <name type="scientific">Planococcus shixiaomingii</name>
    <dbReference type="NCBI Taxonomy" id="3058393"/>
    <lineage>
        <taxon>Bacteria</taxon>
        <taxon>Bacillati</taxon>
        <taxon>Bacillota</taxon>
        <taxon>Bacilli</taxon>
        <taxon>Bacillales</taxon>
        <taxon>Caryophanaceae</taxon>
        <taxon>Planococcus</taxon>
    </lineage>
</organism>
<protein>
    <submittedName>
        <fullName evidence="1">Zinc dependent phospholipase C family protein</fullName>
    </submittedName>
</protein>
<accession>A0ABT8N011</accession>
<name>A0ABT8N011_9BACL</name>
<dbReference type="EMBL" id="JAUJWV010000001">
    <property type="protein sequence ID" value="MDN7240890.1"/>
    <property type="molecule type" value="Genomic_DNA"/>
</dbReference>
<gene>
    <name evidence="1" type="ORF">QWY14_03770</name>
</gene>
<evidence type="ECO:0000313" key="1">
    <source>
        <dbReference type="EMBL" id="MDN7240890.1"/>
    </source>
</evidence>
<sequence>MGSRMMHLIIADQVSKQLAIDNKQTFLLGGIAPDAAFSRERKTASHFYEGSLEDGTRSVSYYQFIAKYPVDIQRDYGLGYLTHLVSDDVWMKEIYFKNDFKPRIDADPGLLERWHSDFRKLNGMLVDCFDCGNLRQELLDSEFVKNDITEIQTADLQLFKEETLKDFESKQEISLQELQVYTLQQILDYIDFSTSEAIRICQSVQKNLKE</sequence>